<evidence type="ECO:0000313" key="10">
    <source>
        <dbReference type="Proteomes" id="UP000034617"/>
    </source>
</evidence>
<reference evidence="9 10" key="1">
    <citation type="journal article" date="2015" name="Nature">
        <title>rRNA introns, odd ribosomes, and small enigmatic genomes across a large radiation of phyla.</title>
        <authorList>
            <person name="Brown C.T."/>
            <person name="Hug L.A."/>
            <person name="Thomas B.C."/>
            <person name="Sharon I."/>
            <person name="Castelle C.J."/>
            <person name="Singh A."/>
            <person name="Wilkins M.J."/>
            <person name="Williams K.H."/>
            <person name="Banfield J.F."/>
        </authorList>
    </citation>
    <scope>NUCLEOTIDE SEQUENCE [LARGE SCALE GENOMIC DNA]</scope>
</reference>
<dbReference type="Gene3D" id="1.20.1250.20">
    <property type="entry name" value="MFS general substrate transporter like domains"/>
    <property type="match status" value="1"/>
</dbReference>
<feature type="domain" description="Major facilitator superfamily (MFS) profile" evidence="8">
    <location>
        <begin position="16"/>
        <end position="425"/>
    </location>
</feature>
<evidence type="ECO:0000256" key="6">
    <source>
        <dbReference type="ARBA" id="ARBA00023136"/>
    </source>
</evidence>
<dbReference type="GO" id="GO:0005886">
    <property type="term" value="C:plasma membrane"/>
    <property type="evidence" value="ECO:0007669"/>
    <property type="project" value="UniProtKB-SubCell"/>
</dbReference>
<dbReference type="Pfam" id="PF07690">
    <property type="entry name" value="MFS_1"/>
    <property type="match status" value="1"/>
</dbReference>
<feature type="transmembrane region" description="Helical" evidence="7">
    <location>
        <begin position="268"/>
        <end position="287"/>
    </location>
</feature>
<keyword evidence="4 7" id="KW-0812">Transmembrane</keyword>
<feature type="transmembrane region" description="Helical" evidence="7">
    <location>
        <begin position="236"/>
        <end position="256"/>
    </location>
</feature>
<evidence type="ECO:0000256" key="3">
    <source>
        <dbReference type="ARBA" id="ARBA00022475"/>
    </source>
</evidence>
<organism evidence="9 10">
    <name type="scientific">Candidatus Gottesmanbacteria bacterium GW2011_GWB1_44_11c</name>
    <dbReference type="NCBI Taxonomy" id="1618447"/>
    <lineage>
        <taxon>Bacteria</taxon>
        <taxon>Candidatus Gottesmaniibacteriota</taxon>
    </lineage>
</organism>
<name>A0A0G1GN04_9BACT</name>
<keyword evidence="2" id="KW-0813">Transport</keyword>
<feature type="transmembrane region" description="Helical" evidence="7">
    <location>
        <begin position="20"/>
        <end position="43"/>
    </location>
</feature>
<dbReference type="PANTHER" id="PTHR43266:SF2">
    <property type="entry name" value="MAJOR FACILITATOR SUPERFAMILY (MFS) PROFILE DOMAIN-CONTAINING PROTEIN"/>
    <property type="match status" value="1"/>
</dbReference>
<evidence type="ECO:0000256" key="1">
    <source>
        <dbReference type="ARBA" id="ARBA00004651"/>
    </source>
</evidence>
<feature type="transmembrane region" description="Helical" evidence="7">
    <location>
        <begin position="170"/>
        <end position="192"/>
    </location>
</feature>
<feature type="transmembrane region" description="Helical" evidence="7">
    <location>
        <begin position="340"/>
        <end position="361"/>
    </location>
</feature>
<dbReference type="PANTHER" id="PTHR43266">
    <property type="entry name" value="MACROLIDE-EFFLUX PROTEIN"/>
    <property type="match status" value="1"/>
</dbReference>
<dbReference type="PROSITE" id="PS50850">
    <property type="entry name" value="MFS"/>
    <property type="match status" value="1"/>
</dbReference>
<protein>
    <submittedName>
        <fullName evidence="9">Major facilitator superfamily</fullName>
    </submittedName>
</protein>
<dbReference type="EMBL" id="LCHM01000049">
    <property type="protein sequence ID" value="KKT35723.1"/>
    <property type="molecule type" value="Genomic_DNA"/>
</dbReference>
<feature type="transmembrane region" description="Helical" evidence="7">
    <location>
        <begin position="299"/>
        <end position="320"/>
    </location>
</feature>
<evidence type="ECO:0000259" key="8">
    <source>
        <dbReference type="PROSITE" id="PS50850"/>
    </source>
</evidence>
<feature type="transmembrane region" description="Helical" evidence="7">
    <location>
        <begin position="82"/>
        <end position="99"/>
    </location>
</feature>
<evidence type="ECO:0000256" key="4">
    <source>
        <dbReference type="ARBA" id="ARBA00022692"/>
    </source>
</evidence>
<evidence type="ECO:0000313" key="9">
    <source>
        <dbReference type="EMBL" id="KKT35723.1"/>
    </source>
</evidence>
<sequence length="425" mass="46147">MASKTLPFIAVLSHRQFLYLWLSQIFSQFAANITLFLLGLIVYRNTGSNAAVSGLFMAYGIPSILFGLLAGTAVDYIDKRMIILYSCIIRAVLVLGLLLSSHFVAFVYVLLFLNAVVTQFFVPAEATMIPKLVPPKHLVSANSLFSLAYYGSVAIGFIAAGPLLRFLGPFTSLLFLSFLYVLSWWISLYLPVSSDDTKLWKRIKTLNVSGVVQKLLNSLKEGIAYVRHSPVLFDSVLLLTGTQIIIAMLSTLGPGFADTVLGIDVTDASVFVIGPVILGILLGGFWVGNRGYVYKPAKLMNAGILGAGMVLGVISITVYLKRYAGFDWLFADWIIVPLEIFLFFLLGVSNSLLDVPANSILQKEAEGDMRGRVYGVLGAFVGGVGILPVMIGGVLADVVGVGKVIFILGVSIAVYGIFRIRYNKK</sequence>
<feature type="transmembrane region" description="Helical" evidence="7">
    <location>
        <begin position="144"/>
        <end position="164"/>
    </location>
</feature>
<keyword evidence="6 7" id="KW-0472">Membrane</keyword>
<dbReference type="CDD" id="cd06173">
    <property type="entry name" value="MFS_MefA_like"/>
    <property type="match status" value="1"/>
</dbReference>
<keyword evidence="3" id="KW-1003">Cell membrane</keyword>
<dbReference type="InterPro" id="IPR020846">
    <property type="entry name" value="MFS_dom"/>
</dbReference>
<dbReference type="InterPro" id="IPR011701">
    <property type="entry name" value="MFS"/>
</dbReference>
<feature type="transmembrane region" description="Helical" evidence="7">
    <location>
        <begin position="373"/>
        <end position="395"/>
    </location>
</feature>
<proteinExistence type="predicted"/>
<dbReference type="SUPFAM" id="SSF103473">
    <property type="entry name" value="MFS general substrate transporter"/>
    <property type="match status" value="1"/>
</dbReference>
<evidence type="ECO:0000256" key="7">
    <source>
        <dbReference type="SAM" id="Phobius"/>
    </source>
</evidence>
<dbReference type="AlphaFoldDB" id="A0A0G1GN04"/>
<accession>A0A0G1GN04</accession>
<feature type="transmembrane region" description="Helical" evidence="7">
    <location>
        <begin position="105"/>
        <end position="124"/>
    </location>
</feature>
<keyword evidence="5 7" id="KW-1133">Transmembrane helix</keyword>
<comment type="subcellular location">
    <subcellularLocation>
        <location evidence="1">Cell membrane</location>
        <topology evidence="1">Multi-pass membrane protein</topology>
    </subcellularLocation>
</comment>
<feature type="transmembrane region" description="Helical" evidence="7">
    <location>
        <begin position="49"/>
        <end position="70"/>
    </location>
</feature>
<evidence type="ECO:0000256" key="2">
    <source>
        <dbReference type="ARBA" id="ARBA00022448"/>
    </source>
</evidence>
<dbReference type="InterPro" id="IPR036259">
    <property type="entry name" value="MFS_trans_sf"/>
</dbReference>
<evidence type="ECO:0000256" key="5">
    <source>
        <dbReference type="ARBA" id="ARBA00022989"/>
    </source>
</evidence>
<gene>
    <name evidence="9" type="ORF">UW22_C0049G0003</name>
</gene>
<comment type="caution">
    <text evidence="9">The sequence shown here is derived from an EMBL/GenBank/DDBJ whole genome shotgun (WGS) entry which is preliminary data.</text>
</comment>
<dbReference type="Proteomes" id="UP000034617">
    <property type="component" value="Unassembled WGS sequence"/>
</dbReference>
<feature type="transmembrane region" description="Helical" evidence="7">
    <location>
        <begin position="401"/>
        <end position="418"/>
    </location>
</feature>
<dbReference type="GO" id="GO:0022857">
    <property type="term" value="F:transmembrane transporter activity"/>
    <property type="evidence" value="ECO:0007669"/>
    <property type="project" value="InterPro"/>
</dbReference>